<accession>A0A2U2N383</accession>
<dbReference type="EMBL" id="QFFI01000009">
    <property type="protein sequence ID" value="PWG63681.1"/>
    <property type="molecule type" value="Genomic_DNA"/>
</dbReference>
<proteinExistence type="predicted"/>
<reference evidence="2 3" key="1">
    <citation type="submission" date="2018-05" db="EMBL/GenBank/DDBJ databases">
        <title>Spiribacter halobius sp. nov., a moderately halophilic bacterium isolated from marine solar saltern.</title>
        <authorList>
            <person name="Zheng W.-S."/>
            <person name="Lu D.-C."/>
            <person name="Du Z.-J."/>
        </authorList>
    </citation>
    <scope>NUCLEOTIDE SEQUENCE [LARGE SCALE GENOMIC DNA]</scope>
    <source>
        <strain evidence="2 3">E85</strain>
    </source>
</reference>
<evidence type="ECO:0000256" key="1">
    <source>
        <dbReference type="SAM" id="MobiDB-lite"/>
    </source>
</evidence>
<sequence length="536" mass="59061">MALLCLHWGSALHAFELPGCGPLEEWAGTLEPGETFALREAVEVTTLLRPEVVVPLTGAPADAWSRQDVAALRRQLNDCRGEVPGDQPARARQLYDAIKALDGARRPLVRMKQERGRIETTVERLLERRADERLPAQLALTQDVFRGEPAAPERYGLRGVPNWIRHVERARPYLTGAEVDALVARLETRRAALAAEAARVAAEREATLAALRAELAAVPEDESGLRRLDELQRSPRLNELPAEAGRAFRGEVQQRRRTVLAAVEAERQRRYAAERARAAEERAARERAARQAAEARAAQERAARAQAERARQQQAQAGRPGRPAGEQAPAAPADGGIAAHLAEVLAGDGPGTLTLVGLTPDTAQGEVLEHLRQRLGYEEMMSPFFTRAWGRGDAFVELRTMGDAVGQLDYTEYFRPALDTAAVAAALTERFGPPDAVESLRGSGRLMTWRRDGQGLQVFATDILHAAVRHQGYTGRISISLWDEAYDRHLAGVNRRCAELRDRPQDQWSMNDGQYFSANCPLMSNAERHAGVQVVE</sequence>
<evidence type="ECO:0000313" key="3">
    <source>
        <dbReference type="Proteomes" id="UP000245474"/>
    </source>
</evidence>
<protein>
    <submittedName>
        <fullName evidence="2">Uncharacterized protein</fullName>
    </submittedName>
</protein>
<feature type="compositionally biased region" description="Basic and acidic residues" evidence="1">
    <location>
        <begin position="297"/>
        <end position="311"/>
    </location>
</feature>
<organism evidence="2 3">
    <name type="scientific">Sediminicurvatus halobius</name>
    <dbReference type="NCBI Taxonomy" id="2182432"/>
    <lineage>
        <taxon>Bacteria</taxon>
        <taxon>Pseudomonadati</taxon>
        <taxon>Pseudomonadota</taxon>
        <taxon>Gammaproteobacteria</taxon>
        <taxon>Chromatiales</taxon>
        <taxon>Ectothiorhodospiraceae</taxon>
        <taxon>Sediminicurvatus</taxon>
    </lineage>
</organism>
<gene>
    <name evidence="2" type="ORF">DEM34_07325</name>
</gene>
<feature type="region of interest" description="Disordered" evidence="1">
    <location>
        <begin position="282"/>
        <end position="332"/>
    </location>
</feature>
<name>A0A2U2N383_9GAMM</name>
<comment type="caution">
    <text evidence="2">The sequence shown here is derived from an EMBL/GenBank/DDBJ whole genome shotgun (WGS) entry which is preliminary data.</text>
</comment>
<keyword evidence="3" id="KW-1185">Reference proteome</keyword>
<evidence type="ECO:0000313" key="2">
    <source>
        <dbReference type="EMBL" id="PWG63681.1"/>
    </source>
</evidence>
<dbReference type="Proteomes" id="UP000245474">
    <property type="component" value="Unassembled WGS sequence"/>
</dbReference>
<dbReference type="AlphaFoldDB" id="A0A2U2N383"/>